<reference evidence="5" key="1">
    <citation type="submission" date="2012-06" db="EMBL/GenBank/DDBJ databases">
        <title>Complete sequence of Desulfitobacterium dehalogenans ATCC 51507.</title>
        <authorList>
            <person name="Lucas S."/>
            <person name="Han J."/>
            <person name="Lapidus A."/>
            <person name="Cheng J.-F."/>
            <person name="Goodwin L."/>
            <person name="Pitluck S."/>
            <person name="Peters L."/>
            <person name="Ovchinnikova G."/>
            <person name="Teshima H."/>
            <person name="Detter J.C."/>
            <person name="Han C."/>
            <person name="Tapia R."/>
            <person name="Land M."/>
            <person name="Hauser L."/>
            <person name="Kyrpides N."/>
            <person name="Ivanova N."/>
            <person name="Pagani I."/>
            <person name="Kruse T."/>
            <person name="de Vos W.M."/>
            <person name="Smidt H."/>
            <person name="Woyke T."/>
        </authorList>
    </citation>
    <scope>NUCLEOTIDE SEQUENCE [LARGE SCALE GENOMIC DNA]</scope>
    <source>
        <strain evidence="5">ATCC 51507 / DSM 9161 / JW/IU-DC1</strain>
    </source>
</reference>
<name>I4ABY3_DESDJ</name>
<feature type="region of interest" description="Disordered" evidence="1">
    <location>
        <begin position="190"/>
        <end position="219"/>
    </location>
</feature>
<keyword evidence="2" id="KW-0812">Transmembrane</keyword>
<dbReference type="Proteomes" id="UP000006053">
    <property type="component" value="Chromosome"/>
</dbReference>
<feature type="chain" id="PRO_5003685532" evidence="3">
    <location>
        <begin position="26"/>
        <end position="288"/>
    </location>
</feature>
<dbReference type="STRING" id="756499.Desde_3177"/>
<keyword evidence="5" id="KW-1185">Reference proteome</keyword>
<feature type="signal peptide" evidence="3">
    <location>
        <begin position="1"/>
        <end position="25"/>
    </location>
</feature>
<evidence type="ECO:0000313" key="4">
    <source>
        <dbReference type="EMBL" id="AFM01468.1"/>
    </source>
</evidence>
<evidence type="ECO:0000313" key="5">
    <source>
        <dbReference type="Proteomes" id="UP000006053"/>
    </source>
</evidence>
<keyword evidence="3" id="KW-0732">Signal</keyword>
<dbReference type="KEGG" id="ddh:Desde_3177"/>
<dbReference type="OrthoDB" id="1808612at2"/>
<dbReference type="HOGENOM" id="CLU_936038_0_0_9"/>
<evidence type="ECO:0000256" key="1">
    <source>
        <dbReference type="SAM" id="MobiDB-lite"/>
    </source>
</evidence>
<protein>
    <submittedName>
        <fullName evidence="4">Uncharacterized protein</fullName>
    </submittedName>
</protein>
<dbReference type="eggNOG" id="ENOG5033XKF">
    <property type="taxonomic scope" value="Bacteria"/>
</dbReference>
<gene>
    <name evidence="4" type="ordered locus">Desde_3177</name>
</gene>
<proteinExistence type="predicted"/>
<dbReference type="EMBL" id="CP003348">
    <property type="protein sequence ID" value="AFM01468.1"/>
    <property type="molecule type" value="Genomic_DNA"/>
</dbReference>
<dbReference type="AlphaFoldDB" id="I4ABY3"/>
<accession>I4ABY3</accession>
<reference evidence="4 5" key="2">
    <citation type="journal article" date="2015" name="J. Bacteriol.">
        <title>Genomic, proteomic, and biochemical analysis of the organohalide respiratory pathway in Desulfitobacterium dehalogenans.</title>
        <authorList>
            <person name="Kruse T."/>
            <person name="van de Pas B.A."/>
            <person name="Atteia A."/>
            <person name="Krab K."/>
            <person name="Hagen W.R."/>
            <person name="Goodwin L."/>
            <person name="Chain P."/>
            <person name="Boeren S."/>
            <person name="Maphosa F."/>
            <person name="Schraa G."/>
            <person name="de Vos W.M."/>
            <person name="van der Oost J."/>
            <person name="Smidt H."/>
            <person name="Stams A.J."/>
        </authorList>
    </citation>
    <scope>NUCLEOTIDE SEQUENCE [LARGE SCALE GENOMIC DNA]</scope>
    <source>
        <strain evidence="5">ATCC 51507 / DSM 9161 / JW/IU-DC1</strain>
    </source>
</reference>
<evidence type="ECO:0000256" key="3">
    <source>
        <dbReference type="SAM" id="SignalP"/>
    </source>
</evidence>
<sequence precursor="true">MTKKIKALVITVALLIGLLPGVALARGGVPHGVTLEGWVAGPNGNGTSISFGYSDGFGTDLFISIPYNSSWKKVNPVEPILQAYKEGYGPNLGGEGGILGTTINFAPNVLAAMKSQNFNPAEVGGASIPPESTALNDDQIAWLQKGGYTVPAETTAPKPLAEAEPAPVQPEPELPINTGQVNAVTEPVNLSTVPTQSESEPKADPSDSVGQTVKTPDTPMTEEMVTENQKLVTQDPPKVNEPPVPVASIPVQAPEPEQSNTNLMMWLGVVVAVVVLASVGAVFIRKKA</sequence>
<keyword evidence="2" id="KW-0472">Membrane</keyword>
<evidence type="ECO:0000256" key="2">
    <source>
        <dbReference type="SAM" id="Phobius"/>
    </source>
</evidence>
<organism evidence="4 5">
    <name type="scientific">Desulfitobacterium dehalogenans (strain ATCC 51507 / DSM 9161 / JW/IU-DC1)</name>
    <dbReference type="NCBI Taxonomy" id="756499"/>
    <lineage>
        <taxon>Bacteria</taxon>
        <taxon>Bacillati</taxon>
        <taxon>Bacillota</taxon>
        <taxon>Clostridia</taxon>
        <taxon>Eubacteriales</taxon>
        <taxon>Desulfitobacteriaceae</taxon>
        <taxon>Desulfitobacterium</taxon>
    </lineage>
</organism>
<feature type="transmembrane region" description="Helical" evidence="2">
    <location>
        <begin position="263"/>
        <end position="284"/>
    </location>
</feature>
<dbReference type="RefSeq" id="WP_014794948.1">
    <property type="nucleotide sequence ID" value="NC_018017.1"/>
</dbReference>
<keyword evidence="2" id="KW-1133">Transmembrane helix</keyword>